<evidence type="ECO:0000256" key="4">
    <source>
        <dbReference type="ARBA" id="ARBA00023163"/>
    </source>
</evidence>
<proteinExistence type="inferred from homology"/>
<dbReference type="InterPro" id="IPR014284">
    <property type="entry name" value="RNA_pol_sigma-70_dom"/>
</dbReference>
<organism evidence="7 8">
    <name type="scientific">Lysobacter firmicutimachus</name>
    <dbReference type="NCBI Taxonomy" id="1792846"/>
    <lineage>
        <taxon>Bacteria</taxon>
        <taxon>Pseudomonadati</taxon>
        <taxon>Pseudomonadota</taxon>
        <taxon>Gammaproteobacteria</taxon>
        <taxon>Lysobacterales</taxon>
        <taxon>Lysobacteraceae</taxon>
        <taxon>Lysobacter</taxon>
    </lineage>
</organism>
<dbReference type="EMBL" id="JBANDL010000002">
    <property type="protein sequence ID" value="MEI2457130.1"/>
    <property type="molecule type" value="Genomic_DNA"/>
</dbReference>
<evidence type="ECO:0000256" key="5">
    <source>
        <dbReference type="SAM" id="MobiDB-lite"/>
    </source>
</evidence>
<sequence length="215" mass="24581">MDRVETPVREANSGAERAWDPEQAPATADPAQHEVTRCLQRWSGGDRQALDALLPHVYRELRAMARRELSGHRGHDTLQPTALVHDVWLRLLDAERAPRFDDRRHLFNTAARIMRQLLVDRARRAACDKHGGGWKRDQFLCAMDLPMAQDTTLPALDEALRALERLQPRLAQVVELRCFAGLSVAEVARLLALEERTVYRDWAAARAWLRDRLAD</sequence>
<dbReference type="NCBIfam" id="TIGR02999">
    <property type="entry name" value="Sig-70_X6"/>
    <property type="match status" value="1"/>
</dbReference>
<evidence type="ECO:0000313" key="7">
    <source>
        <dbReference type="EMBL" id="MEI2457130.1"/>
    </source>
</evidence>
<evidence type="ECO:0000256" key="2">
    <source>
        <dbReference type="ARBA" id="ARBA00023015"/>
    </source>
</evidence>
<feature type="region of interest" description="Disordered" evidence="5">
    <location>
        <begin position="1"/>
        <end position="33"/>
    </location>
</feature>
<dbReference type="InterPro" id="IPR053812">
    <property type="entry name" value="HTH_Sigma70_ECF-like"/>
</dbReference>
<dbReference type="NCBIfam" id="TIGR02937">
    <property type="entry name" value="sigma70-ECF"/>
    <property type="match status" value="1"/>
</dbReference>
<dbReference type="SUPFAM" id="SSF88946">
    <property type="entry name" value="Sigma2 domain of RNA polymerase sigma factors"/>
    <property type="match status" value="1"/>
</dbReference>
<name>A0ABU8D9D5_9GAMM</name>
<evidence type="ECO:0000313" key="8">
    <source>
        <dbReference type="Proteomes" id="UP001387215"/>
    </source>
</evidence>
<protein>
    <submittedName>
        <fullName evidence="7">ECF-type sigma factor</fullName>
    </submittedName>
</protein>
<dbReference type="InterPro" id="IPR039425">
    <property type="entry name" value="RNA_pol_sigma-70-like"/>
</dbReference>
<dbReference type="PANTHER" id="PTHR43133">
    <property type="entry name" value="RNA POLYMERASE ECF-TYPE SIGMA FACTO"/>
    <property type="match status" value="1"/>
</dbReference>
<dbReference type="SUPFAM" id="SSF88659">
    <property type="entry name" value="Sigma3 and sigma4 domains of RNA polymerase sigma factors"/>
    <property type="match status" value="1"/>
</dbReference>
<gene>
    <name evidence="7" type="ORF">V2J18_20965</name>
</gene>
<dbReference type="Pfam" id="PF07638">
    <property type="entry name" value="Sigma70_ECF"/>
    <property type="match status" value="1"/>
</dbReference>
<comment type="caution">
    <text evidence="7">The sequence shown here is derived from an EMBL/GenBank/DDBJ whole genome shotgun (WGS) entry which is preliminary data.</text>
</comment>
<comment type="similarity">
    <text evidence="1">Belongs to the sigma-70 factor family. ECF subfamily.</text>
</comment>
<evidence type="ECO:0000256" key="3">
    <source>
        <dbReference type="ARBA" id="ARBA00023082"/>
    </source>
</evidence>
<reference evidence="7 8" key="1">
    <citation type="submission" date="2024-02" db="EMBL/GenBank/DDBJ databases">
        <title>Lysobacter Genome Sequencing and Mining.</title>
        <authorList>
            <person name="Bierman J."/>
            <person name="Walker M.C."/>
        </authorList>
    </citation>
    <scope>NUCLEOTIDE SEQUENCE [LARGE SCALE GENOMIC DNA]</scope>
    <source>
        <strain evidence="7 8">PB6250</strain>
    </source>
</reference>
<keyword evidence="8" id="KW-1185">Reference proteome</keyword>
<dbReference type="PANTHER" id="PTHR43133:SF39">
    <property type="entry name" value="SIMILAR TO RNA POLYMERASE SIGMA-E FACTOR"/>
    <property type="match status" value="1"/>
</dbReference>
<dbReference type="InterPro" id="IPR011517">
    <property type="entry name" value="RNA_pol_sigma70_ECF-like"/>
</dbReference>
<dbReference type="InterPro" id="IPR036388">
    <property type="entry name" value="WH-like_DNA-bd_sf"/>
</dbReference>
<evidence type="ECO:0000259" key="6">
    <source>
        <dbReference type="Pfam" id="PF07638"/>
    </source>
</evidence>
<accession>A0ABU8D9D5</accession>
<keyword evidence="3" id="KW-0731">Sigma factor</keyword>
<evidence type="ECO:0000256" key="1">
    <source>
        <dbReference type="ARBA" id="ARBA00010641"/>
    </source>
</evidence>
<dbReference type="Proteomes" id="UP001387215">
    <property type="component" value="Unassembled WGS sequence"/>
</dbReference>
<keyword evidence="4" id="KW-0804">Transcription</keyword>
<dbReference type="InterPro" id="IPR013324">
    <property type="entry name" value="RNA_pol_sigma_r3/r4-like"/>
</dbReference>
<feature type="domain" description="RNA polymerase sigma-70 ECF-like HTH" evidence="6">
    <location>
        <begin position="33"/>
        <end position="214"/>
    </location>
</feature>
<dbReference type="Gene3D" id="1.10.1740.10">
    <property type="match status" value="1"/>
</dbReference>
<dbReference type="Gene3D" id="1.10.10.10">
    <property type="entry name" value="Winged helix-like DNA-binding domain superfamily/Winged helix DNA-binding domain"/>
    <property type="match status" value="1"/>
</dbReference>
<keyword evidence="2" id="KW-0805">Transcription regulation</keyword>
<dbReference type="RefSeq" id="WP_064749117.1">
    <property type="nucleotide sequence ID" value="NZ_JBANDL010000002.1"/>
</dbReference>
<dbReference type="InterPro" id="IPR013325">
    <property type="entry name" value="RNA_pol_sigma_r2"/>
</dbReference>